<dbReference type="InterPro" id="IPR000504">
    <property type="entry name" value="RRM_dom"/>
</dbReference>
<dbReference type="InterPro" id="IPR050886">
    <property type="entry name" value="RNA-binding_reg"/>
</dbReference>
<gene>
    <name evidence="5" type="ORF">KP509_30G070400</name>
</gene>
<protein>
    <recommendedName>
        <fullName evidence="4">RRM domain-containing protein</fullName>
    </recommendedName>
</protein>
<dbReference type="SMART" id="SM00360">
    <property type="entry name" value="RRM"/>
    <property type="match status" value="1"/>
</dbReference>
<organism evidence="5 6">
    <name type="scientific">Ceratopteris richardii</name>
    <name type="common">Triangle waterfern</name>
    <dbReference type="NCBI Taxonomy" id="49495"/>
    <lineage>
        <taxon>Eukaryota</taxon>
        <taxon>Viridiplantae</taxon>
        <taxon>Streptophyta</taxon>
        <taxon>Embryophyta</taxon>
        <taxon>Tracheophyta</taxon>
        <taxon>Polypodiopsida</taxon>
        <taxon>Polypodiidae</taxon>
        <taxon>Polypodiales</taxon>
        <taxon>Pteridineae</taxon>
        <taxon>Pteridaceae</taxon>
        <taxon>Parkerioideae</taxon>
        <taxon>Ceratopteris</taxon>
    </lineage>
</organism>
<dbReference type="GO" id="GO:0003723">
    <property type="term" value="F:RNA binding"/>
    <property type="evidence" value="ECO:0007669"/>
    <property type="project" value="UniProtKB-UniRule"/>
</dbReference>
<dbReference type="PANTHER" id="PTHR48024">
    <property type="entry name" value="GEO13361P1-RELATED"/>
    <property type="match status" value="1"/>
</dbReference>
<feature type="compositionally biased region" description="Basic and acidic residues" evidence="3">
    <location>
        <begin position="117"/>
        <end position="129"/>
    </location>
</feature>
<dbReference type="CDD" id="cd21608">
    <property type="entry name" value="RRM2_NsCP33_like"/>
    <property type="match status" value="1"/>
</dbReference>
<sequence>MAAAATEYRCFVGGLAWSTSDQGLEDAFSPFGELIECKVINHRETGKSRGFGFVTFSNEQSMIDAIEGMNGKDLDGRSISVHPAHTRSGSGGGANGGSGFRGSNGSGGNYAGGSRFNNDRESGYGRRSNDTGYGGGSGRDRSYGGGYGEGARRANNGDGGGGSNFGWNNRYGGSGGAGPDSGSWRK</sequence>
<proteinExistence type="predicted"/>
<evidence type="ECO:0000259" key="4">
    <source>
        <dbReference type="PROSITE" id="PS50102"/>
    </source>
</evidence>
<name>A0A8T2R5S6_CERRI</name>
<accession>A0A8T2R5S6</accession>
<feature type="region of interest" description="Disordered" evidence="3">
    <location>
        <begin position="77"/>
        <end position="186"/>
    </location>
</feature>
<dbReference type="OrthoDB" id="439808at2759"/>
<dbReference type="InterPro" id="IPR035979">
    <property type="entry name" value="RBD_domain_sf"/>
</dbReference>
<dbReference type="EMBL" id="CM035435">
    <property type="protein sequence ID" value="KAH7290945.1"/>
    <property type="molecule type" value="Genomic_DNA"/>
</dbReference>
<feature type="compositionally biased region" description="Gly residues" evidence="3">
    <location>
        <begin position="132"/>
        <end position="149"/>
    </location>
</feature>
<dbReference type="InterPro" id="IPR012677">
    <property type="entry name" value="Nucleotide-bd_a/b_plait_sf"/>
</dbReference>
<dbReference type="InterPro" id="IPR048289">
    <property type="entry name" value="RRM2_NsCP33-like"/>
</dbReference>
<keyword evidence="1 2" id="KW-0694">RNA-binding</keyword>
<evidence type="ECO:0000256" key="2">
    <source>
        <dbReference type="PROSITE-ProRule" id="PRU00176"/>
    </source>
</evidence>
<evidence type="ECO:0000256" key="3">
    <source>
        <dbReference type="SAM" id="MobiDB-lite"/>
    </source>
</evidence>
<evidence type="ECO:0000313" key="6">
    <source>
        <dbReference type="Proteomes" id="UP000825935"/>
    </source>
</evidence>
<dbReference type="Pfam" id="PF00076">
    <property type="entry name" value="RRM_1"/>
    <property type="match status" value="1"/>
</dbReference>
<comment type="caution">
    <text evidence="5">The sequence shown here is derived from an EMBL/GenBank/DDBJ whole genome shotgun (WGS) entry which is preliminary data.</text>
</comment>
<dbReference type="OMA" id="INHRETG"/>
<keyword evidence="6" id="KW-1185">Reference proteome</keyword>
<feature type="compositionally biased region" description="Gly residues" evidence="3">
    <location>
        <begin position="89"/>
        <end position="111"/>
    </location>
</feature>
<reference evidence="5" key="1">
    <citation type="submission" date="2021-08" db="EMBL/GenBank/DDBJ databases">
        <title>WGS assembly of Ceratopteris richardii.</title>
        <authorList>
            <person name="Marchant D.B."/>
            <person name="Chen G."/>
            <person name="Jenkins J."/>
            <person name="Shu S."/>
            <person name="Leebens-Mack J."/>
            <person name="Grimwood J."/>
            <person name="Schmutz J."/>
            <person name="Soltis P."/>
            <person name="Soltis D."/>
            <person name="Chen Z.-H."/>
        </authorList>
    </citation>
    <scope>NUCLEOTIDE SEQUENCE</scope>
    <source>
        <strain evidence="5">Whitten #5841</strain>
        <tissue evidence="5">Leaf</tissue>
    </source>
</reference>
<evidence type="ECO:0000313" key="5">
    <source>
        <dbReference type="EMBL" id="KAH7290945.1"/>
    </source>
</evidence>
<dbReference type="Proteomes" id="UP000825935">
    <property type="component" value="Chromosome 30"/>
</dbReference>
<dbReference type="Gene3D" id="3.30.70.330">
    <property type="match status" value="1"/>
</dbReference>
<dbReference type="PROSITE" id="PS50102">
    <property type="entry name" value="RRM"/>
    <property type="match status" value="1"/>
</dbReference>
<dbReference type="AlphaFoldDB" id="A0A8T2R5S6"/>
<dbReference type="SUPFAM" id="SSF54928">
    <property type="entry name" value="RNA-binding domain, RBD"/>
    <property type="match status" value="1"/>
</dbReference>
<evidence type="ECO:0000256" key="1">
    <source>
        <dbReference type="ARBA" id="ARBA00022884"/>
    </source>
</evidence>
<dbReference type="PANTHER" id="PTHR48024:SF40">
    <property type="entry name" value="GLYCINE-RICH RNA-BINDING, ABSCISIC ACID-INDUCIBLE PROTEIN"/>
    <property type="match status" value="1"/>
</dbReference>
<feature type="domain" description="RRM" evidence="4">
    <location>
        <begin position="8"/>
        <end position="86"/>
    </location>
</feature>